<dbReference type="AlphaFoldDB" id="A0AA96ZVF9"/>
<keyword evidence="2" id="KW-1185">Reference proteome</keyword>
<accession>A0AA96ZVF9</accession>
<dbReference type="Proteomes" id="UP001304970">
    <property type="component" value="Chromosome"/>
</dbReference>
<evidence type="ECO:0000313" key="1">
    <source>
        <dbReference type="EMBL" id="WNY26795.1"/>
    </source>
</evidence>
<protein>
    <submittedName>
        <fullName evidence="1">Uncharacterized protein</fullName>
    </submittedName>
</protein>
<dbReference type="RefSeq" id="WP_338098305.1">
    <property type="nucleotide sequence ID" value="NZ_CP131061.1"/>
</dbReference>
<organism evidence="1 2">
    <name type="scientific">Methanolapillus ohkumae</name>
    <dbReference type="NCBI Taxonomy" id="3028298"/>
    <lineage>
        <taxon>Archaea</taxon>
        <taxon>Methanobacteriati</taxon>
        <taxon>Methanobacteriota</taxon>
        <taxon>Stenosarchaea group</taxon>
        <taxon>Methanomicrobia</taxon>
        <taxon>Methanosarcinales</taxon>
        <taxon>Methanosarcinaceae</taxon>
        <taxon>Methanolapillus</taxon>
    </lineage>
</organism>
<sequence>MKQTHFLLLFLLLSVLLIFLASNHIYADIQTDLDVSEMTITFHETDATAEIKYNVGALTHIYIFFFGSRNLDPFIEDFLVGFPDHEIKSVNSNTSVVELYNASRVSGVYYLHDSCPLRSPVDLLTLVYPDGRTKTFENVTETPNTFY</sequence>
<dbReference type="EMBL" id="CP131061">
    <property type="protein sequence ID" value="WNY26795.1"/>
    <property type="molecule type" value="Genomic_DNA"/>
</dbReference>
<reference evidence="1 2" key="1">
    <citation type="submission" date="2023-07" db="EMBL/GenBank/DDBJ databases">
        <title>Closed genome sequence of Methanosarcinaceae archaeon Am2.</title>
        <authorList>
            <person name="Poehlein A."/>
            <person name="Protasov E."/>
            <person name="Platt K."/>
            <person name="Reeh H."/>
            <person name="Daniel R."/>
            <person name="Brune A."/>
        </authorList>
    </citation>
    <scope>NUCLEOTIDE SEQUENCE [LARGE SCALE GENOMIC DNA]</scope>
    <source>
        <strain evidence="1 2">Am2</strain>
    </source>
</reference>
<proteinExistence type="predicted"/>
<dbReference type="GeneID" id="89227980"/>
<name>A0AA96ZVF9_9EURY</name>
<gene>
    <name evidence="1" type="ORF">MsAm2_05720</name>
</gene>
<evidence type="ECO:0000313" key="2">
    <source>
        <dbReference type="Proteomes" id="UP001304970"/>
    </source>
</evidence>